<keyword evidence="1" id="KW-1133">Transmembrane helix</keyword>
<proteinExistence type="predicted"/>
<dbReference type="AlphaFoldDB" id="L0FB55"/>
<keyword evidence="1" id="KW-0812">Transmembrane</keyword>
<evidence type="ECO:0000313" key="2">
    <source>
        <dbReference type="EMBL" id="AGA70173.1"/>
    </source>
</evidence>
<dbReference type="HOGENOM" id="CLU_3355793_0_0_9"/>
<gene>
    <name evidence="2" type="ordered locus">Desdi_2759</name>
</gene>
<evidence type="ECO:0000256" key="1">
    <source>
        <dbReference type="SAM" id="Phobius"/>
    </source>
</evidence>
<sequence length="36" mass="3981">MGVPRFKYSVTLILVEMVAYAAGLAVILNWAFHSVL</sequence>
<dbReference type="EMBL" id="CP003344">
    <property type="protein sequence ID" value="AGA70173.1"/>
    <property type="molecule type" value="Genomic_DNA"/>
</dbReference>
<reference evidence="3" key="1">
    <citation type="submission" date="2012-02" db="EMBL/GenBank/DDBJ databases">
        <title>Complete sequence of Desulfitobacterium dichloroeliminans LMG P-21439.</title>
        <authorList>
            <person name="Lucas S."/>
            <person name="Han J."/>
            <person name="Lapidus A."/>
            <person name="Cheng J.-F."/>
            <person name="Goodwin L."/>
            <person name="Pitluck S."/>
            <person name="Peters L."/>
            <person name="Ovchinnikova G."/>
            <person name="Teshima H."/>
            <person name="Detter J.C."/>
            <person name="Han C."/>
            <person name="Tapia R."/>
            <person name="Land M."/>
            <person name="Hauser L."/>
            <person name="Kyrpides N."/>
            <person name="Ivanova N."/>
            <person name="Pagani I."/>
            <person name="Kruse T."/>
            <person name="de Vos W.M."/>
            <person name="Boon N."/>
            <person name="Smidt H."/>
            <person name="Woyke T."/>
        </authorList>
    </citation>
    <scope>NUCLEOTIDE SEQUENCE [LARGE SCALE GENOMIC DNA]</scope>
    <source>
        <strain evidence="3">LMG P-21439 / DCA1</strain>
    </source>
</reference>
<feature type="transmembrane region" description="Helical" evidence="1">
    <location>
        <begin position="12"/>
        <end position="32"/>
    </location>
</feature>
<dbReference type="Proteomes" id="UP000010797">
    <property type="component" value="Chromosome"/>
</dbReference>
<organism evidence="2 3">
    <name type="scientific">Desulfitobacterium dichloroeliminans (strain LMG P-21439 / DCA1)</name>
    <dbReference type="NCBI Taxonomy" id="871963"/>
    <lineage>
        <taxon>Bacteria</taxon>
        <taxon>Bacillati</taxon>
        <taxon>Bacillota</taxon>
        <taxon>Clostridia</taxon>
        <taxon>Eubacteriales</taxon>
        <taxon>Desulfitobacteriaceae</taxon>
        <taxon>Desulfitobacterium</taxon>
    </lineage>
</organism>
<accession>L0FB55</accession>
<dbReference type="KEGG" id="ddl:Desdi_2759"/>
<name>L0FB55_DESDL</name>
<keyword evidence="3" id="KW-1185">Reference proteome</keyword>
<keyword evidence="1" id="KW-0472">Membrane</keyword>
<evidence type="ECO:0000313" key="3">
    <source>
        <dbReference type="Proteomes" id="UP000010797"/>
    </source>
</evidence>
<protein>
    <submittedName>
        <fullName evidence="2">Uncharacterized protein</fullName>
    </submittedName>
</protein>